<evidence type="ECO:0000313" key="1">
    <source>
        <dbReference type="EMBL" id="CAH9419474.1"/>
    </source>
</evidence>
<evidence type="ECO:0000313" key="2">
    <source>
        <dbReference type="Proteomes" id="UP001154015"/>
    </source>
</evidence>
<dbReference type="EMBL" id="CAKXYP010000025">
    <property type="protein sequence ID" value="CAH9419474.1"/>
    <property type="molecule type" value="Genomic_DNA"/>
</dbReference>
<comment type="caution">
    <text evidence="1">The sequence shown here is derived from an EMBL/GenBank/DDBJ whole genome shotgun (WGS) entry which is preliminary data.</text>
</comment>
<evidence type="ECO:0008006" key="3">
    <source>
        <dbReference type="Google" id="ProtNLM"/>
    </source>
</evidence>
<keyword evidence="2" id="KW-1185">Reference proteome</keyword>
<accession>A0ABM9H739</accession>
<organism evidence="1 2">
    <name type="scientific">Streptomyces globisporus</name>
    <dbReference type="NCBI Taxonomy" id="1908"/>
    <lineage>
        <taxon>Bacteria</taxon>
        <taxon>Bacillati</taxon>
        <taxon>Actinomycetota</taxon>
        <taxon>Actinomycetes</taxon>
        <taxon>Kitasatosporales</taxon>
        <taxon>Streptomycetaceae</taxon>
        <taxon>Streptomyces</taxon>
    </lineage>
</organism>
<name>A0ABM9H739_STRGL</name>
<dbReference type="RefSeq" id="WP_318575450.1">
    <property type="nucleotide sequence ID" value="NZ_CAKXYP010000025.1"/>
</dbReference>
<sequence length="223" mass="23121">MTSTDQQLLGALRRRTVQAAADEPTVRGGDWRQATVASVTGNGTVITTDGTVARRLEAYTNPAIGDLIRVDSNGLGDRTTPGRVAGAVVDPPWAAYTPAWTAGTTNPTIGNAVRTGRYQLLGKTCHVAIRIVPGSSTSFGSGAYLFGLPFPVADDIVEYVGTARLTAGSTYIGQCFASPAATTMNATFPASATPATAANMTQVAPATFANGHILRLNLTYQTA</sequence>
<reference evidence="1" key="1">
    <citation type="submission" date="2022-03" db="EMBL/GenBank/DDBJ databases">
        <authorList>
            <person name="Leyn A S."/>
        </authorList>
    </citation>
    <scope>NUCLEOTIDE SEQUENCE</scope>
    <source>
        <strain evidence="1">Streptomyces globisporus 4-3</strain>
    </source>
</reference>
<protein>
    <recommendedName>
        <fullName evidence="3">Minor tail protein</fullName>
    </recommendedName>
</protein>
<proteinExistence type="predicted"/>
<gene>
    <name evidence="1" type="ORF">SGL43_06529</name>
</gene>
<dbReference type="Proteomes" id="UP001154015">
    <property type="component" value="Unassembled WGS sequence"/>
</dbReference>